<feature type="transmembrane region" description="Helical" evidence="13">
    <location>
        <begin position="316"/>
        <end position="333"/>
    </location>
</feature>
<evidence type="ECO:0000313" key="16">
    <source>
        <dbReference type="Proteomes" id="UP000467249"/>
    </source>
</evidence>
<dbReference type="PANTHER" id="PTHR44936:SF9">
    <property type="entry name" value="SENSOR PROTEIN CREC"/>
    <property type="match status" value="1"/>
</dbReference>
<dbReference type="SMART" id="SM00387">
    <property type="entry name" value="HATPase_c"/>
    <property type="match status" value="1"/>
</dbReference>
<evidence type="ECO:0000256" key="13">
    <source>
        <dbReference type="SAM" id="Phobius"/>
    </source>
</evidence>
<feature type="compositionally biased region" description="Pro residues" evidence="12">
    <location>
        <begin position="834"/>
        <end position="845"/>
    </location>
</feature>
<dbReference type="PANTHER" id="PTHR44936">
    <property type="entry name" value="SENSOR PROTEIN CREC"/>
    <property type="match status" value="1"/>
</dbReference>
<feature type="region of interest" description="Disordered" evidence="12">
    <location>
        <begin position="824"/>
        <end position="884"/>
    </location>
</feature>
<evidence type="ECO:0000256" key="3">
    <source>
        <dbReference type="ARBA" id="ARBA00012438"/>
    </source>
</evidence>
<gene>
    <name evidence="15" type="ORF">MANY_51260</name>
</gene>
<keyword evidence="9" id="KW-0067">ATP-binding</keyword>
<feature type="transmembrane region" description="Helical" evidence="13">
    <location>
        <begin position="40"/>
        <end position="60"/>
    </location>
</feature>
<evidence type="ECO:0000256" key="10">
    <source>
        <dbReference type="ARBA" id="ARBA00022989"/>
    </source>
</evidence>
<dbReference type="Gene3D" id="6.10.340.10">
    <property type="match status" value="1"/>
</dbReference>
<evidence type="ECO:0000256" key="1">
    <source>
        <dbReference type="ARBA" id="ARBA00000085"/>
    </source>
</evidence>
<dbReference type="EMBL" id="AP022620">
    <property type="protein sequence ID" value="BBZ79789.1"/>
    <property type="molecule type" value="Genomic_DNA"/>
</dbReference>
<keyword evidence="13" id="KW-0472">Membrane</keyword>
<dbReference type="InterPro" id="IPR036890">
    <property type="entry name" value="HATPase_C_sf"/>
</dbReference>
<evidence type="ECO:0000256" key="12">
    <source>
        <dbReference type="SAM" id="MobiDB-lite"/>
    </source>
</evidence>
<protein>
    <recommendedName>
        <fullName evidence="3">histidine kinase</fullName>
        <ecNumber evidence="3">2.7.13.3</ecNumber>
    </recommendedName>
</protein>
<dbReference type="EC" id="2.7.13.3" evidence="3"/>
<keyword evidence="8 15" id="KW-0418">Kinase</keyword>
<dbReference type="AlphaFoldDB" id="A0A6N4WFB9"/>
<dbReference type="InterPro" id="IPR050980">
    <property type="entry name" value="2C_sensor_his_kinase"/>
</dbReference>
<dbReference type="SMART" id="SM00304">
    <property type="entry name" value="HAMP"/>
    <property type="match status" value="1"/>
</dbReference>
<dbReference type="Gene3D" id="3.30.565.10">
    <property type="entry name" value="Histidine kinase-like ATPase, C-terminal domain"/>
    <property type="match status" value="1"/>
</dbReference>
<dbReference type="GO" id="GO:0016020">
    <property type="term" value="C:membrane"/>
    <property type="evidence" value="ECO:0007669"/>
    <property type="project" value="UniProtKB-SubCell"/>
</dbReference>
<keyword evidence="6 13" id="KW-0812">Transmembrane</keyword>
<evidence type="ECO:0000256" key="8">
    <source>
        <dbReference type="ARBA" id="ARBA00022777"/>
    </source>
</evidence>
<dbReference type="GO" id="GO:0004673">
    <property type="term" value="F:protein histidine kinase activity"/>
    <property type="evidence" value="ECO:0007669"/>
    <property type="project" value="UniProtKB-EC"/>
</dbReference>
<feature type="region of interest" description="Disordered" evidence="12">
    <location>
        <begin position="1"/>
        <end position="27"/>
    </location>
</feature>
<dbReference type="InterPro" id="IPR003594">
    <property type="entry name" value="HATPase_dom"/>
</dbReference>
<keyword evidence="7" id="KW-0547">Nucleotide-binding</keyword>
<keyword evidence="4" id="KW-0597">Phosphoprotein</keyword>
<feature type="domain" description="HAMP" evidence="14">
    <location>
        <begin position="334"/>
        <end position="400"/>
    </location>
</feature>
<evidence type="ECO:0000256" key="11">
    <source>
        <dbReference type="ARBA" id="ARBA00023012"/>
    </source>
</evidence>
<dbReference type="SUPFAM" id="SSF55874">
    <property type="entry name" value="ATPase domain of HSP90 chaperone/DNA topoisomerase II/histidine kinase"/>
    <property type="match status" value="1"/>
</dbReference>
<keyword evidence="10 13" id="KW-1133">Transmembrane helix</keyword>
<name>A0A6N4WFB9_9MYCO</name>
<evidence type="ECO:0000313" key="15">
    <source>
        <dbReference type="EMBL" id="BBZ79789.1"/>
    </source>
</evidence>
<dbReference type="CDD" id="cd06225">
    <property type="entry name" value="HAMP"/>
    <property type="match status" value="1"/>
</dbReference>
<evidence type="ECO:0000256" key="6">
    <source>
        <dbReference type="ARBA" id="ARBA00022692"/>
    </source>
</evidence>
<feature type="region of interest" description="Disordered" evidence="12">
    <location>
        <begin position="628"/>
        <end position="726"/>
    </location>
</feature>
<dbReference type="InterPro" id="IPR003660">
    <property type="entry name" value="HAMP_dom"/>
</dbReference>
<dbReference type="GO" id="GO:0005524">
    <property type="term" value="F:ATP binding"/>
    <property type="evidence" value="ECO:0007669"/>
    <property type="project" value="UniProtKB-KW"/>
</dbReference>
<evidence type="ECO:0000256" key="7">
    <source>
        <dbReference type="ARBA" id="ARBA00022741"/>
    </source>
</evidence>
<dbReference type="KEGG" id="many:MANY_51260"/>
<evidence type="ECO:0000259" key="14">
    <source>
        <dbReference type="PROSITE" id="PS50885"/>
    </source>
</evidence>
<sequence>MFTTPDGVGQVPSSPDQSPATPVKRPSRWSLRNWPVRAKVFAIVAVPLALALAFGGARVYSGLTEARELQVAADRVQLIPSIENYLAALEGALLAYSSGGDTATASNSFDNARAALQKKLNDTDVATDVRTGVTNILSGGQKLLGAVSSNTIGLRERITTYAPILLTAEDAINGSVRLDDEKLRAQTQGLSRAVGARGQMFMQQLLVEQGGDLPEAELRNSMITLAGTEPSTLFDMSQVLGVGSPDVKVLQGEMVRRMNVMSNPDAVLVGNLDLRQSLQATAKIAGEVISSTTGQVVTSVRALADDRRSTAIRDGLLILAAFVIALVVVYLVARSLIRPLRTLRDGALKVAHTDLEQEIARVRAGDEREPEPLPVYTTEEIGQVAHAVDELHTQALLLAGDEARLRILVNDMFETMSRRNRSLVDQQLALIDRLERNEKDPERLESLFRLDHLATRMRRIGANLLVLAGAQVSRDQRTSLPLASALNGAVSEVEDYKRVEIGSVPDSALVGRVSGDAVHMLAELIDNALRYSPPISPVRVTAVHTSNAGVLIEVHDDGIGMTDADLRIANMRLHAGGEVSPDNTRHMGLFVVGRLAHMHGMVVRLRNTVAGQPSSGTTAELYLPPELLEHSSPIGPDARPFGPGAASQTQDDDAQAARFAAPSLNEQPAVGPSGLPQRSPGSSGITAAPAPPPEPEPEPEPSRWFADAEGTDEAPVPEHDQPTNTSAFFTSRERAGKDLEEAPVDIAGLDVLAADLAAPEAEDTDTDFIYQKMLSEFLVDPKTVAVPQDWKSVWDNGWATAGEVGNVPVRAHTEHGLPVREPGARLVPGAAEPVPVPVNRPPAAPELPRRDPDAVRASFSNHFGGVRAARANSQTGTENGREQE</sequence>
<dbReference type="Proteomes" id="UP000467249">
    <property type="component" value="Chromosome"/>
</dbReference>
<dbReference type="Pfam" id="PF02518">
    <property type="entry name" value="HATPase_c"/>
    <property type="match status" value="1"/>
</dbReference>
<evidence type="ECO:0000256" key="9">
    <source>
        <dbReference type="ARBA" id="ARBA00022840"/>
    </source>
</evidence>
<keyword evidence="16" id="KW-1185">Reference proteome</keyword>
<keyword evidence="5" id="KW-0808">Transferase</keyword>
<keyword evidence="11" id="KW-0902">Two-component regulatory system</keyword>
<dbReference type="GO" id="GO:0000160">
    <property type="term" value="P:phosphorelay signal transduction system"/>
    <property type="evidence" value="ECO:0007669"/>
    <property type="project" value="UniProtKB-KW"/>
</dbReference>
<dbReference type="Pfam" id="PF00672">
    <property type="entry name" value="HAMP"/>
    <property type="match status" value="1"/>
</dbReference>
<organism evidence="15 16">
    <name type="scientific">Mycolicibacterium anyangense</name>
    <dbReference type="NCBI Taxonomy" id="1431246"/>
    <lineage>
        <taxon>Bacteria</taxon>
        <taxon>Bacillati</taxon>
        <taxon>Actinomycetota</taxon>
        <taxon>Actinomycetes</taxon>
        <taxon>Mycobacteriales</taxon>
        <taxon>Mycobacteriaceae</taxon>
        <taxon>Mycolicibacterium</taxon>
    </lineage>
</organism>
<evidence type="ECO:0000256" key="2">
    <source>
        <dbReference type="ARBA" id="ARBA00004370"/>
    </source>
</evidence>
<proteinExistence type="predicted"/>
<evidence type="ECO:0000256" key="5">
    <source>
        <dbReference type="ARBA" id="ARBA00022679"/>
    </source>
</evidence>
<reference evidence="15 16" key="1">
    <citation type="journal article" date="2019" name="Emerg. Microbes Infect.">
        <title>Comprehensive subspecies identification of 175 nontuberculous mycobacteria species based on 7547 genomic profiles.</title>
        <authorList>
            <person name="Matsumoto Y."/>
            <person name="Kinjo T."/>
            <person name="Motooka D."/>
            <person name="Nabeya D."/>
            <person name="Jung N."/>
            <person name="Uechi K."/>
            <person name="Horii T."/>
            <person name="Iida T."/>
            <person name="Fujita J."/>
            <person name="Nakamura S."/>
        </authorList>
    </citation>
    <scope>NUCLEOTIDE SEQUENCE [LARGE SCALE GENOMIC DNA]</scope>
    <source>
        <strain evidence="15 16">JCM 30275</strain>
    </source>
</reference>
<dbReference type="PROSITE" id="PS50885">
    <property type="entry name" value="HAMP"/>
    <property type="match status" value="1"/>
</dbReference>
<comment type="subcellular location">
    <subcellularLocation>
        <location evidence="2">Membrane</location>
    </subcellularLocation>
</comment>
<accession>A0A6N4WFB9</accession>
<feature type="compositionally biased region" description="Polar residues" evidence="12">
    <location>
        <begin position="11"/>
        <end position="20"/>
    </location>
</feature>
<comment type="catalytic activity">
    <reaction evidence="1">
        <text>ATP + protein L-histidine = ADP + protein N-phospho-L-histidine.</text>
        <dbReference type="EC" id="2.7.13.3"/>
    </reaction>
</comment>
<evidence type="ECO:0000256" key="4">
    <source>
        <dbReference type="ARBA" id="ARBA00022553"/>
    </source>
</evidence>